<evidence type="ECO:0000259" key="3">
    <source>
        <dbReference type="SMART" id="SM00329"/>
    </source>
</evidence>
<dbReference type="GO" id="GO:0032715">
    <property type="term" value="P:negative regulation of interleukin-6 production"/>
    <property type="evidence" value="ECO:0007669"/>
    <property type="project" value="TreeGrafter"/>
</dbReference>
<comment type="domain">
    <text evidence="2">The N-terminal region may be exposed to the interior of the granule, whereas the C-terminal portion may be embedded in the membrane. During phagocytosis and degranulation, proteases may be released and activated and cleave BPI at the junction of the N- and C-terminal portions of the molecule, providing controlled release of the N-terminal antibacterial fragment when bacteria are ingested.</text>
</comment>
<dbReference type="PANTHER" id="PTHR10504:SF84">
    <property type="entry name" value="BACTERICIDAL PERMEABILITY-INCREASING PROTEIN"/>
    <property type="match status" value="1"/>
</dbReference>
<proteinExistence type="predicted"/>
<keyword evidence="2" id="KW-0732">Signal</keyword>
<evidence type="ECO:0000313" key="4">
    <source>
        <dbReference type="Ensembl" id="ENSUAMP00000030155.1"/>
    </source>
</evidence>
<dbReference type="GO" id="GO:0032717">
    <property type="term" value="P:negative regulation of interleukin-8 production"/>
    <property type="evidence" value="ECO:0007669"/>
    <property type="project" value="TreeGrafter"/>
</dbReference>
<feature type="domain" description="Lipid-binding serum glycoprotein C-terminal" evidence="3">
    <location>
        <begin position="69"/>
        <end position="235"/>
    </location>
</feature>
<name>A0A452SCU2_URSAM</name>
<comment type="subunit">
    <text evidence="2">Monomer. Homodimer; disulfide-linked.</text>
</comment>
<comment type="function">
    <text evidence="2">The cytotoxic action of BPI is limited to many species of Gram-negative bacteria; this specificity may be explained by a strong affinity of the very basic N-terminal half for the negatively charged lipopolysaccharides that are unique to the Gram-negative bacterial outer envelope.</text>
</comment>
<dbReference type="GO" id="GO:0050829">
    <property type="term" value="P:defense response to Gram-negative bacterium"/>
    <property type="evidence" value="ECO:0007669"/>
    <property type="project" value="UniProtKB-UniRule"/>
</dbReference>
<keyword evidence="2" id="KW-0929">Antimicrobial</keyword>
<dbReference type="GO" id="GO:0032720">
    <property type="term" value="P:negative regulation of tumor necrosis factor production"/>
    <property type="evidence" value="ECO:0007669"/>
    <property type="project" value="TreeGrafter"/>
</dbReference>
<dbReference type="AlphaFoldDB" id="A0A452SCU2"/>
<accession>A0A452SCU2</accession>
<reference evidence="5" key="1">
    <citation type="submission" date="2016-06" db="EMBL/GenBank/DDBJ databases">
        <title>De novo assembly and RNA-Seq shows season-dependent expression and editing in black bear kidneys.</title>
        <authorList>
            <person name="Korstanje R."/>
            <person name="Srivastava A."/>
            <person name="Sarsani V.K."/>
            <person name="Sheehan S.M."/>
            <person name="Seger R.L."/>
            <person name="Barter M.E."/>
            <person name="Lindqvist C."/>
            <person name="Brody L.C."/>
            <person name="Mullikin J.C."/>
        </authorList>
    </citation>
    <scope>NUCLEOTIDE SEQUENCE [LARGE SCALE GENOMIC DNA]</scope>
</reference>
<sequence>MLLCKPTHGPSSSPLVTTKIDQVAGINYSLVAPLTATADSLDGQLKGEFYNVAQPSPAPFGPPALAFPPDHERMVYLGFSDYFFNTAGLVYQQAGVLHLTVMDDMIPKGSKFRLTTTFLGALIPQVAKMFPNMTVQLNIWASSPPHLTMLPTGLVFTPALETQAFAVLPNSSLAPLFVLHLVEVLQAIMNYVLPTIAIPKINERLQKGFPLPLPANVQLFNLVLQSHQNFLLFGADVHYS</sequence>
<dbReference type="InterPro" id="IPR001124">
    <property type="entry name" value="Lipid-bd_serum_glycop_C"/>
</dbReference>
<keyword evidence="2" id="KW-1015">Disulfide bond</keyword>
<keyword evidence="2" id="KW-0399">Innate immunity</keyword>
<comment type="subcellular location">
    <subcellularLocation>
        <location evidence="1">Cytoplasmic granule membrane</location>
    </subcellularLocation>
    <subcellularLocation>
        <location evidence="2">Secreted</location>
    </subcellularLocation>
</comment>
<dbReference type="GO" id="GO:0043031">
    <property type="term" value="P:negative regulation of macrophage activation"/>
    <property type="evidence" value="ECO:0007669"/>
    <property type="project" value="TreeGrafter"/>
</dbReference>
<dbReference type="CDD" id="cd00026">
    <property type="entry name" value="BPI2"/>
    <property type="match status" value="1"/>
</dbReference>
<protein>
    <recommendedName>
        <fullName evidence="2">Bactericidal permeability-increasing protein</fullName>
        <shortName evidence="2">BPI</shortName>
    </recommendedName>
</protein>
<dbReference type="FunFam" id="3.15.20.10:FF:000001">
    <property type="entry name" value="Phospholipid transfer protein"/>
    <property type="match status" value="1"/>
</dbReference>
<dbReference type="PANTHER" id="PTHR10504">
    <property type="entry name" value="BACTERICIDAL PERMEABILITY-INCREASING BPI PROTEIN-RELATED"/>
    <property type="match status" value="1"/>
</dbReference>
<evidence type="ECO:0000256" key="1">
    <source>
        <dbReference type="ARBA" id="ARBA00004197"/>
    </source>
</evidence>
<reference evidence="4" key="3">
    <citation type="submission" date="2025-09" db="UniProtKB">
        <authorList>
            <consortium name="Ensembl"/>
        </authorList>
    </citation>
    <scope>IDENTIFICATION</scope>
</reference>
<evidence type="ECO:0000313" key="5">
    <source>
        <dbReference type="Proteomes" id="UP000291022"/>
    </source>
</evidence>
<dbReference type="InterPro" id="IPR032942">
    <property type="entry name" value="BPI/LBP/Plunc"/>
</dbReference>
<dbReference type="SUPFAM" id="SSF55394">
    <property type="entry name" value="Bactericidal permeability-increasing protein, BPI"/>
    <property type="match status" value="1"/>
</dbReference>
<evidence type="ECO:0000256" key="2">
    <source>
        <dbReference type="RuleBase" id="RU369039"/>
    </source>
</evidence>
<dbReference type="GO" id="GO:0031663">
    <property type="term" value="P:lipopolysaccharide-mediated signaling pathway"/>
    <property type="evidence" value="ECO:0007669"/>
    <property type="project" value="TreeGrafter"/>
</dbReference>
<keyword evidence="2" id="KW-0391">Immunity</keyword>
<dbReference type="GeneTree" id="ENSGT01150000286994"/>
<dbReference type="SMART" id="SM00329">
    <property type="entry name" value="BPI2"/>
    <property type="match status" value="1"/>
</dbReference>
<dbReference type="GO" id="GO:0001530">
    <property type="term" value="F:lipopolysaccharide binding"/>
    <property type="evidence" value="ECO:0007669"/>
    <property type="project" value="TreeGrafter"/>
</dbReference>
<reference evidence="4" key="2">
    <citation type="submission" date="2025-08" db="UniProtKB">
        <authorList>
            <consortium name="Ensembl"/>
        </authorList>
    </citation>
    <scope>IDENTIFICATION</scope>
</reference>
<keyword evidence="2" id="KW-0964">Secreted</keyword>
<dbReference type="Gene3D" id="3.15.20.10">
    <property type="entry name" value="Bactericidal permeability-increasing protein, domain 2"/>
    <property type="match status" value="2"/>
</dbReference>
<keyword evidence="2" id="KW-0044">Antibiotic</keyword>
<comment type="domain">
    <text evidence="2">The N- and C-terminal barrels adopt an identical fold despite having only 13% of conserved residues.</text>
</comment>
<dbReference type="GO" id="GO:0005615">
    <property type="term" value="C:extracellular space"/>
    <property type="evidence" value="ECO:0007669"/>
    <property type="project" value="UniProtKB-UniRule"/>
</dbReference>
<organism evidence="4 5">
    <name type="scientific">Ursus americanus</name>
    <name type="common">American black bear</name>
    <name type="synonym">Euarctos americanus</name>
    <dbReference type="NCBI Taxonomy" id="9643"/>
    <lineage>
        <taxon>Eukaryota</taxon>
        <taxon>Metazoa</taxon>
        <taxon>Chordata</taxon>
        <taxon>Craniata</taxon>
        <taxon>Vertebrata</taxon>
        <taxon>Euteleostomi</taxon>
        <taxon>Mammalia</taxon>
        <taxon>Eutheria</taxon>
        <taxon>Laurasiatheria</taxon>
        <taxon>Carnivora</taxon>
        <taxon>Caniformia</taxon>
        <taxon>Ursidae</taxon>
        <taxon>Ursus</taxon>
    </lineage>
</organism>
<dbReference type="Pfam" id="PF02886">
    <property type="entry name" value="LBP_BPI_CETP_C"/>
    <property type="match status" value="2"/>
</dbReference>
<dbReference type="GO" id="GO:0045087">
    <property type="term" value="P:innate immune response"/>
    <property type="evidence" value="ECO:0007669"/>
    <property type="project" value="UniProtKB-UniRule"/>
</dbReference>
<dbReference type="InterPro" id="IPR017943">
    <property type="entry name" value="Bactericidal_perm-incr_a/b_dom"/>
</dbReference>
<keyword evidence="2" id="KW-0325">Glycoprotein</keyword>
<keyword evidence="5" id="KW-1185">Reference proteome</keyword>
<dbReference type="Proteomes" id="UP000291022">
    <property type="component" value="Unassembled WGS sequence"/>
</dbReference>
<dbReference type="Ensembl" id="ENSUAMT00000033640.1">
    <property type="protein sequence ID" value="ENSUAMP00000030155.1"/>
    <property type="gene ID" value="ENSUAMG00000023163.1"/>
</dbReference>